<proteinExistence type="predicted"/>
<comment type="caution">
    <text evidence="1">The sequence shown here is derived from an EMBL/GenBank/DDBJ whole genome shotgun (WGS) entry which is preliminary data.</text>
</comment>
<keyword evidence="2" id="KW-1185">Reference proteome</keyword>
<reference evidence="1 2" key="1">
    <citation type="submission" date="2024-02" db="EMBL/GenBank/DDBJ databases">
        <title>Draft genome sequence of Collimonas sp. strain H4R21, an effective mineral-weathering bacterial strain isolated from the beech rhizosphere.</title>
        <authorList>
            <person name="Morin E."/>
            <person name="Uroz S."/>
            <person name="Leveau J.H.J."/>
            <person name="Kumar R."/>
            <person name="Rey M.W."/>
            <person name="Pham J."/>
        </authorList>
    </citation>
    <scope>NUCLEOTIDE SEQUENCE [LARGE SCALE GENOMIC DNA]</scope>
    <source>
        <strain evidence="1 2">H4R21</strain>
    </source>
</reference>
<sequence>MSTVHESRSVSLSQKDIEVLESVLNERIAYLSQILMTRSRSAYGDHHVTALKNAIDAKSALNLGRSTL</sequence>
<name>A0ABU9PWF6_9BURK</name>
<evidence type="ECO:0000313" key="1">
    <source>
        <dbReference type="EMBL" id="MEM4988359.1"/>
    </source>
</evidence>
<dbReference type="RefSeq" id="WP_144740739.1">
    <property type="nucleotide sequence ID" value="NZ_JBANDC010000008.1"/>
</dbReference>
<accession>A0ABU9PWF6</accession>
<evidence type="ECO:0000313" key="2">
    <source>
        <dbReference type="Proteomes" id="UP001495910"/>
    </source>
</evidence>
<dbReference type="Proteomes" id="UP001495910">
    <property type="component" value="Unassembled WGS sequence"/>
</dbReference>
<protein>
    <submittedName>
        <fullName evidence="1">Uncharacterized protein</fullName>
    </submittedName>
</protein>
<organism evidence="1 2">
    <name type="scientific">Collimonas rhizosphaerae</name>
    <dbReference type="NCBI Taxonomy" id="3126357"/>
    <lineage>
        <taxon>Bacteria</taxon>
        <taxon>Pseudomonadati</taxon>
        <taxon>Pseudomonadota</taxon>
        <taxon>Betaproteobacteria</taxon>
        <taxon>Burkholderiales</taxon>
        <taxon>Oxalobacteraceae</taxon>
        <taxon>Collimonas</taxon>
    </lineage>
</organism>
<gene>
    <name evidence="1" type="ORF">V8G57_13265</name>
</gene>
<dbReference type="EMBL" id="JBANDC010000008">
    <property type="protein sequence ID" value="MEM4988359.1"/>
    <property type="molecule type" value="Genomic_DNA"/>
</dbReference>